<name>H2AYB0_KAZAF</name>
<evidence type="ECO:0000313" key="2">
    <source>
        <dbReference type="Proteomes" id="UP000005220"/>
    </source>
</evidence>
<evidence type="ECO:0000313" key="1">
    <source>
        <dbReference type="EMBL" id="CCF59360.1"/>
    </source>
</evidence>
<accession>H2AYB0</accession>
<organism evidence="1 2">
    <name type="scientific">Kazachstania africana (strain ATCC 22294 / BCRC 22015 / CBS 2517 / CECT 1963 / NBRC 1671 / NRRL Y-8276)</name>
    <name type="common">Yeast</name>
    <name type="synonym">Kluyveromyces africanus</name>
    <dbReference type="NCBI Taxonomy" id="1071382"/>
    <lineage>
        <taxon>Eukaryota</taxon>
        <taxon>Fungi</taxon>
        <taxon>Dikarya</taxon>
        <taxon>Ascomycota</taxon>
        <taxon>Saccharomycotina</taxon>
        <taxon>Saccharomycetes</taxon>
        <taxon>Saccharomycetales</taxon>
        <taxon>Saccharomycetaceae</taxon>
        <taxon>Kazachstania</taxon>
    </lineage>
</organism>
<dbReference type="Proteomes" id="UP000005220">
    <property type="component" value="Chromosome 7"/>
</dbReference>
<sequence length="173" mass="20090">MRTWLSPALLNRHRKSNALKIQRLLAVLQIDSKDVNCHRLTPYLYPAHVQDKFDGLIRLSSTLMNLQILQQNMSFYRRSPTDINNFDFNCFDKSAKNSRYSLLQNGNLDGKQIIKQFLTKNNLSNLANLPIPSNKLPTSIRFKFNRDSLLMICGHLIMCNYPDTHFMSKIMKG</sequence>
<dbReference type="OrthoDB" id="4058109at2759"/>
<dbReference type="GeneID" id="13887339"/>
<gene>
    <name evidence="1" type="primary">KAFR0G03280</name>
    <name evidence="1" type="ORF">KAFR_0G03280</name>
</gene>
<keyword evidence="2" id="KW-1185">Reference proteome</keyword>
<dbReference type="RefSeq" id="XP_003958495.1">
    <property type="nucleotide sequence ID" value="XM_003958446.1"/>
</dbReference>
<dbReference type="InParanoid" id="H2AYB0"/>
<dbReference type="EMBL" id="HE650827">
    <property type="protein sequence ID" value="CCF59360.1"/>
    <property type="molecule type" value="Genomic_DNA"/>
</dbReference>
<protein>
    <submittedName>
        <fullName evidence="1">Uncharacterized protein</fullName>
    </submittedName>
</protein>
<dbReference type="HOGENOM" id="CLU_1547831_0_0_1"/>
<reference evidence="1 2" key="1">
    <citation type="journal article" date="2011" name="Proc. Natl. Acad. Sci. U.S.A.">
        <title>Evolutionary erosion of yeast sex chromosomes by mating-type switching accidents.</title>
        <authorList>
            <person name="Gordon J.L."/>
            <person name="Armisen D."/>
            <person name="Proux-Wera E."/>
            <person name="Oheigeartaigh S.S."/>
            <person name="Byrne K.P."/>
            <person name="Wolfe K.H."/>
        </authorList>
    </citation>
    <scope>NUCLEOTIDE SEQUENCE [LARGE SCALE GENOMIC DNA]</scope>
    <source>
        <strain evidence="2">ATCC 22294 / BCRC 22015 / CBS 2517 / CECT 1963 / NBRC 1671 / NRRL Y-8276</strain>
    </source>
</reference>
<proteinExistence type="predicted"/>
<dbReference type="AlphaFoldDB" id="H2AYB0"/>
<dbReference type="KEGG" id="kaf:KAFR_0G03280"/>